<evidence type="ECO:0000256" key="4">
    <source>
        <dbReference type="ARBA" id="ARBA00015262"/>
    </source>
</evidence>
<evidence type="ECO:0000313" key="8">
    <source>
        <dbReference type="EMBL" id="TGB00011.1"/>
    </source>
</evidence>
<dbReference type="GO" id="GO:0006777">
    <property type="term" value="P:Mo-molybdopterin cofactor biosynthetic process"/>
    <property type="evidence" value="ECO:0007669"/>
    <property type="project" value="UniProtKB-UniRule"/>
</dbReference>
<accession>A0A4Z0GRN8</accession>
<comment type="function">
    <text evidence="1 6">May be involved in the biosynthesis of molybdopterin.</text>
</comment>
<dbReference type="InterPro" id="IPR008284">
    <property type="entry name" value="MoCF_biosynth_CS"/>
</dbReference>
<dbReference type="InterPro" id="IPR012245">
    <property type="entry name" value="MoaB"/>
</dbReference>
<comment type="pathway">
    <text evidence="2 6">Cofactor biosynthesis; molybdopterin biosynthesis.</text>
</comment>
<keyword evidence="9" id="KW-1185">Reference proteome</keyword>
<comment type="caution">
    <text evidence="8">The sequence shown here is derived from an EMBL/GenBank/DDBJ whole genome shotgun (WGS) entry which is preliminary data.</text>
</comment>
<evidence type="ECO:0000256" key="2">
    <source>
        <dbReference type="ARBA" id="ARBA00005046"/>
    </source>
</evidence>
<dbReference type="PANTHER" id="PTHR43232">
    <property type="entry name" value="MOLYBDENUM COFACTOR BIOSYNTHESIS PROTEIN B"/>
    <property type="match status" value="1"/>
</dbReference>
<dbReference type="PIRSF" id="PIRSF006443">
    <property type="entry name" value="MoaB"/>
    <property type="match status" value="1"/>
</dbReference>
<dbReference type="PROSITE" id="PS01078">
    <property type="entry name" value="MOCF_BIOSYNTHESIS_1"/>
    <property type="match status" value="1"/>
</dbReference>
<feature type="domain" description="MoaB/Mog" evidence="7">
    <location>
        <begin position="17"/>
        <end position="162"/>
    </location>
</feature>
<dbReference type="Proteomes" id="UP000298347">
    <property type="component" value="Unassembled WGS sequence"/>
</dbReference>
<dbReference type="NCBIfam" id="TIGR00177">
    <property type="entry name" value="molyb_syn"/>
    <property type="match status" value="1"/>
</dbReference>
<dbReference type="OrthoDB" id="9784492at2"/>
<dbReference type="InterPro" id="IPR001453">
    <property type="entry name" value="MoaB/Mog_dom"/>
</dbReference>
<protein>
    <recommendedName>
        <fullName evidence="4 6">Molybdenum cofactor biosynthesis protein B</fullName>
    </recommendedName>
</protein>
<dbReference type="RefSeq" id="WP_135347405.1">
    <property type="nucleotide sequence ID" value="NZ_SRJD01000002.1"/>
</dbReference>
<evidence type="ECO:0000256" key="1">
    <source>
        <dbReference type="ARBA" id="ARBA00003487"/>
    </source>
</evidence>
<gene>
    <name evidence="8" type="ORF">E4665_02845</name>
</gene>
<comment type="similarity">
    <text evidence="3 6">Belongs to the MoaB/Mog family.</text>
</comment>
<dbReference type="PANTHER" id="PTHR43232:SF2">
    <property type="entry name" value="MOLYBDENUM COFACTOR BIOSYNTHESIS PROTEIN B"/>
    <property type="match status" value="1"/>
</dbReference>
<organism evidence="8 9">
    <name type="scientific">Sporolactobacillus shoreae</name>
    <dbReference type="NCBI Taxonomy" id="1465501"/>
    <lineage>
        <taxon>Bacteria</taxon>
        <taxon>Bacillati</taxon>
        <taxon>Bacillota</taxon>
        <taxon>Bacilli</taxon>
        <taxon>Bacillales</taxon>
        <taxon>Sporolactobacillaceae</taxon>
        <taxon>Sporolactobacillus</taxon>
    </lineage>
</organism>
<evidence type="ECO:0000256" key="5">
    <source>
        <dbReference type="ARBA" id="ARBA00023150"/>
    </source>
</evidence>
<dbReference type="AlphaFoldDB" id="A0A4Z0GRN8"/>
<sequence>MSAEEHKKLADQQVSCKVITISDTRTRETDKSGMAMIELIQEHGFLVSSYEVVKDEKASIQRAVLSGCSDEHVDVVLTNGGTGITKRDVTIEAVSSLIEKKITGFGELFRMISYTEDIGSAAMMSRAVAGTLLGKAIFSMPGSTGAVRLAMRQLILPELAHVVWELKRQ</sequence>
<dbReference type="Gene3D" id="3.40.980.10">
    <property type="entry name" value="MoaB/Mog-like domain"/>
    <property type="match status" value="1"/>
</dbReference>
<dbReference type="SMART" id="SM00852">
    <property type="entry name" value="MoCF_biosynth"/>
    <property type="match status" value="1"/>
</dbReference>
<dbReference type="SUPFAM" id="SSF53218">
    <property type="entry name" value="Molybdenum cofactor biosynthesis proteins"/>
    <property type="match status" value="1"/>
</dbReference>
<dbReference type="FunFam" id="3.40.980.10:FF:000006">
    <property type="entry name" value="Molybdenum cofactor biosynthesis protein B"/>
    <property type="match status" value="1"/>
</dbReference>
<evidence type="ECO:0000256" key="3">
    <source>
        <dbReference type="ARBA" id="ARBA00006112"/>
    </source>
</evidence>
<dbReference type="CDD" id="cd00886">
    <property type="entry name" value="MogA_MoaB"/>
    <property type="match status" value="1"/>
</dbReference>
<dbReference type="UniPathway" id="UPA00344"/>
<proteinExistence type="inferred from homology"/>
<evidence type="ECO:0000313" key="9">
    <source>
        <dbReference type="Proteomes" id="UP000298347"/>
    </source>
</evidence>
<dbReference type="Pfam" id="PF00994">
    <property type="entry name" value="MoCF_biosynth"/>
    <property type="match status" value="1"/>
</dbReference>
<name>A0A4Z0GRN8_9BACL</name>
<dbReference type="InterPro" id="IPR036425">
    <property type="entry name" value="MoaB/Mog-like_dom_sf"/>
</dbReference>
<reference evidence="8 9" key="1">
    <citation type="journal article" date="2015" name="Int. J. Syst. Evol. Microbiol.">
        <title>Sporolactobacillus shoreae sp. nov. and Sporolactobacillus spathodeae sp. nov., two spore-forming lactic acid bacteria isolated from tree barks in Thailand.</title>
        <authorList>
            <person name="Thamacharoensuk T."/>
            <person name="Kitahara M."/>
            <person name="Ohkuma M."/>
            <person name="Thongchul N."/>
            <person name="Tanasupawat S."/>
        </authorList>
    </citation>
    <scope>NUCLEOTIDE SEQUENCE [LARGE SCALE GENOMIC DNA]</scope>
    <source>
        <strain evidence="8 9">BK92</strain>
    </source>
</reference>
<evidence type="ECO:0000259" key="7">
    <source>
        <dbReference type="SMART" id="SM00852"/>
    </source>
</evidence>
<dbReference type="EMBL" id="SRJD01000002">
    <property type="protein sequence ID" value="TGB00011.1"/>
    <property type="molecule type" value="Genomic_DNA"/>
</dbReference>
<evidence type="ECO:0000256" key="6">
    <source>
        <dbReference type="PIRNR" id="PIRNR006443"/>
    </source>
</evidence>
<dbReference type="GO" id="GO:0005829">
    <property type="term" value="C:cytosol"/>
    <property type="evidence" value="ECO:0007669"/>
    <property type="project" value="TreeGrafter"/>
</dbReference>
<keyword evidence="5 6" id="KW-0501">Molybdenum cofactor biosynthesis</keyword>